<evidence type="ECO:0000313" key="2">
    <source>
        <dbReference type="Proteomes" id="UP000247790"/>
    </source>
</evidence>
<proteinExistence type="predicted"/>
<protein>
    <submittedName>
        <fullName evidence="1">Uncharacterized protein</fullName>
    </submittedName>
</protein>
<dbReference type="AlphaFoldDB" id="A0A2V4VW72"/>
<dbReference type="EMBL" id="QJSW01000002">
    <property type="protein sequence ID" value="PYE51556.1"/>
    <property type="molecule type" value="Genomic_DNA"/>
</dbReference>
<name>A0A2V4VW72_PAEBA</name>
<gene>
    <name evidence="1" type="ORF">DFQ00_102350</name>
</gene>
<sequence>MENGFQITCLNCGSTDCEIVSEDHYETNHDEEYEHWGTTAFVKCNVCYKDSKF</sequence>
<reference evidence="1 2" key="1">
    <citation type="submission" date="2018-06" db="EMBL/GenBank/DDBJ databases">
        <title>Genomic Encyclopedia of Type Strains, Phase III (KMG-III): the genomes of soil and plant-associated and newly described type strains.</title>
        <authorList>
            <person name="Whitman W."/>
        </authorList>
    </citation>
    <scope>NUCLEOTIDE SEQUENCE [LARGE SCALE GENOMIC DNA]</scope>
    <source>
        <strain evidence="1 2">CECT 7022</strain>
    </source>
</reference>
<organism evidence="1 2">
    <name type="scientific">Paenibacillus barcinonensis</name>
    <dbReference type="NCBI Taxonomy" id="198119"/>
    <lineage>
        <taxon>Bacteria</taxon>
        <taxon>Bacillati</taxon>
        <taxon>Bacillota</taxon>
        <taxon>Bacilli</taxon>
        <taxon>Bacillales</taxon>
        <taxon>Paenibacillaceae</taxon>
        <taxon>Paenibacillus</taxon>
    </lineage>
</organism>
<evidence type="ECO:0000313" key="1">
    <source>
        <dbReference type="EMBL" id="PYE51556.1"/>
    </source>
</evidence>
<accession>A0A2V4VW72</accession>
<dbReference type="Proteomes" id="UP000247790">
    <property type="component" value="Unassembled WGS sequence"/>
</dbReference>
<comment type="caution">
    <text evidence="1">The sequence shown here is derived from an EMBL/GenBank/DDBJ whole genome shotgun (WGS) entry which is preliminary data.</text>
</comment>